<evidence type="ECO:0000256" key="3">
    <source>
        <dbReference type="ARBA" id="ARBA00030473"/>
    </source>
</evidence>
<dbReference type="GO" id="GO:0004555">
    <property type="term" value="F:alpha,alpha-trehalase activity"/>
    <property type="evidence" value="ECO:0007669"/>
    <property type="project" value="UniProtKB-EC"/>
</dbReference>
<gene>
    <name evidence="5" type="ORF">THOM_1246</name>
</gene>
<dbReference type="VEuPathDB" id="MicrosporidiaDB:THOM_1246"/>
<keyword evidence="6" id="KW-1185">Reference proteome</keyword>
<accession>L7JWV7</accession>
<dbReference type="OrthoDB" id="3542292at2759"/>
<dbReference type="AlphaFoldDB" id="L7JWV7"/>
<dbReference type="EC" id="3.2.1.28" evidence="2"/>
<evidence type="ECO:0000256" key="4">
    <source>
        <dbReference type="ARBA" id="ARBA00031637"/>
    </source>
</evidence>
<dbReference type="HOGENOM" id="CLU_1820510_0_0_1"/>
<keyword evidence="5" id="KW-0378">Hydrolase</keyword>
<dbReference type="STRING" id="72359.L7JWV7"/>
<dbReference type="InterPro" id="IPR012341">
    <property type="entry name" value="6hp_glycosidase-like_sf"/>
</dbReference>
<evidence type="ECO:0000256" key="2">
    <source>
        <dbReference type="ARBA" id="ARBA00012757"/>
    </source>
</evidence>
<dbReference type="InterPro" id="IPR008928">
    <property type="entry name" value="6-hairpin_glycosidase_sf"/>
</dbReference>
<evidence type="ECO:0000313" key="5">
    <source>
        <dbReference type="EMBL" id="ELQ75785.1"/>
    </source>
</evidence>
<dbReference type="GO" id="GO:0005993">
    <property type="term" value="P:trehalose catabolic process"/>
    <property type="evidence" value="ECO:0007669"/>
    <property type="project" value="TreeGrafter"/>
</dbReference>
<sequence>VIISFLEKYFSEPASDIKSYNSLELAKPPKFSIGINNSRLRNLLQALHERWNMLYKETIPNANDCMSTLIELPHPFIVPGGRFRELYYWDTWFVLEGLIASGLKEASVNMLKNFIYLIDQYGFIPNGTRKYYLNRSQPPFSA</sequence>
<dbReference type="PANTHER" id="PTHR23403:SF1">
    <property type="entry name" value="TREHALASE"/>
    <property type="match status" value="1"/>
</dbReference>
<evidence type="ECO:0000256" key="1">
    <source>
        <dbReference type="ARBA" id="ARBA00005615"/>
    </source>
</evidence>
<reference evidence="5 6" key="1">
    <citation type="journal article" date="2012" name="PLoS Pathog.">
        <title>The genome of the obligate intracellular parasite Trachipleistophora hominis: new insights into microsporidian genome dynamics and reductive evolution.</title>
        <authorList>
            <person name="Heinz E."/>
            <person name="Williams T.A."/>
            <person name="Nakjang S."/>
            <person name="Noel C.J."/>
            <person name="Swan D.C."/>
            <person name="Goldberg A.V."/>
            <person name="Harris S.R."/>
            <person name="Weinmaier T."/>
            <person name="Markert S."/>
            <person name="Becher D."/>
            <person name="Bernhardt J."/>
            <person name="Dagan T."/>
            <person name="Hacker C."/>
            <person name="Lucocq J.M."/>
            <person name="Schweder T."/>
            <person name="Rattei T."/>
            <person name="Hall N."/>
            <person name="Hirt R.P."/>
            <person name="Embley T.M."/>
        </authorList>
    </citation>
    <scope>NUCLEOTIDE SEQUENCE [LARGE SCALE GENOMIC DNA]</scope>
</reference>
<keyword evidence="5" id="KW-0326">Glycosidase</keyword>
<dbReference type="EMBL" id="JH993925">
    <property type="protein sequence ID" value="ELQ75785.1"/>
    <property type="molecule type" value="Genomic_DNA"/>
</dbReference>
<dbReference type="PANTHER" id="PTHR23403">
    <property type="entry name" value="TREHALASE"/>
    <property type="match status" value="1"/>
</dbReference>
<protein>
    <recommendedName>
        <fullName evidence="2">alpha,alpha-trehalase</fullName>
        <ecNumber evidence="2">3.2.1.28</ecNumber>
    </recommendedName>
    <alternativeName>
        <fullName evidence="3">Alpha,alpha-trehalase</fullName>
    </alternativeName>
    <alternativeName>
        <fullName evidence="4">Alpha,alpha-trehalose glucohydrolase</fullName>
    </alternativeName>
</protein>
<organism evidence="5 6">
    <name type="scientific">Trachipleistophora hominis</name>
    <name type="common">Microsporidian parasite</name>
    <dbReference type="NCBI Taxonomy" id="72359"/>
    <lineage>
        <taxon>Eukaryota</taxon>
        <taxon>Fungi</taxon>
        <taxon>Fungi incertae sedis</taxon>
        <taxon>Microsporidia</taxon>
        <taxon>Pleistophoridae</taxon>
        <taxon>Trachipleistophora</taxon>
    </lineage>
</organism>
<comment type="similarity">
    <text evidence="1">Belongs to the glycosyl hydrolase 37 family.</text>
</comment>
<proteinExistence type="inferred from homology"/>
<feature type="non-terminal residue" evidence="5">
    <location>
        <position position="1"/>
    </location>
</feature>
<evidence type="ECO:0000313" key="6">
    <source>
        <dbReference type="Proteomes" id="UP000011185"/>
    </source>
</evidence>
<dbReference type="Proteomes" id="UP000011185">
    <property type="component" value="Unassembled WGS sequence"/>
</dbReference>
<dbReference type="InParanoid" id="L7JWV7"/>
<dbReference type="Gene3D" id="1.50.10.10">
    <property type="match status" value="1"/>
</dbReference>
<name>L7JWV7_TRAHO</name>
<dbReference type="Pfam" id="PF01204">
    <property type="entry name" value="Trehalase"/>
    <property type="match status" value="1"/>
</dbReference>
<dbReference type="InterPro" id="IPR001661">
    <property type="entry name" value="Glyco_hydro_37"/>
</dbReference>
<dbReference type="SUPFAM" id="SSF48208">
    <property type="entry name" value="Six-hairpin glycosidases"/>
    <property type="match status" value="1"/>
</dbReference>